<dbReference type="GO" id="GO:0043529">
    <property type="term" value="C:GET complex"/>
    <property type="evidence" value="ECO:0007669"/>
    <property type="project" value="InterPro"/>
</dbReference>
<evidence type="ECO:0000256" key="8">
    <source>
        <dbReference type="SAM" id="Phobius"/>
    </source>
</evidence>
<evidence type="ECO:0008006" key="11">
    <source>
        <dbReference type="Google" id="ProtNLM"/>
    </source>
</evidence>
<comment type="caution">
    <text evidence="7">Lacks conserved residue(s) required for the propagation of feature annotation.</text>
</comment>
<dbReference type="FunFam" id="1.10.287.660:FF:000006">
    <property type="entry name" value="Protein GET1"/>
    <property type="match status" value="1"/>
</dbReference>
<dbReference type="InterPro" id="IPR028945">
    <property type="entry name" value="Get1"/>
</dbReference>
<feature type="transmembrane region" description="Helical" evidence="8">
    <location>
        <begin position="76"/>
        <end position="98"/>
    </location>
</feature>
<evidence type="ECO:0000256" key="6">
    <source>
        <dbReference type="ARBA" id="ARBA00023136"/>
    </source>
</evidence>
<keyword evidence="5 7" id="KW-0175">Coiled coil</keyword>
<keyword evidence="6 7" id="KW-0472">Membrane</keyword>
<dbReference type="Pfam" id="PF04420">
    <property type="entry name" value="CHD5"/>
    <property type="match status" value="1"/>
</dbReference>
<feature type="coiled-coil region" evidence="7">
    <location>
        <begin position="120"/>
        <end position="170"/>
    </location>
</feature>
<evidence type="ECO:0000313" key="10">
    <source>
        <dbReference type="Proteomes" id="UP001305414"/>
    </source>
</evidence>
<evidence type="ECO:0000256" key="2">
    <source>
        <dbReference type="ARBA" id="ARBA00022692"/>
    </source>
</evidence>
<dbReference type="EMBL" id="JAWHQM010000011">
    <property type="protein sequence ID" value="KAK5629382.1"/>
    <property type="molecule type" value="Genomic_DNA"/>
</dbReference>
<comment type="caution">
    <text evidence="9">The sequence shown here is derived from an EMBL/GenBank/DDBJ whole genome shotgun (WGS) entry which is preliminary data.</text>
</comment>
<dbReference type="InterPro" id="IPR027538">
    <property type="entry name" value="Get1_fungi"/>
</dbReference>
<feature type="transmembrane region" description="Helical" evidence="8">
    <location>
        <begin position="484"/>
        <end position="502"/>
    </location>
</feature>
<evidence type="ECO:0000256" key="3">
    <source>
        <dbReference type="ARBA" id="ARBA00022824"/>
    </source>
</evidence>
<evidence type="ECO:0000256" key="5">
    <source>
        <dbReference type="ARBA" id="ARBA00023054"/>
    </source>
</evidence>
<keyword evidence="10" id="KW-1185">Reference proteome</keyword>
<feature type="transmembrane region" description="Helical" evidence="8">
    <location>
        <begin position="230"/>
        <end position="254"/>
    </location>
</feature>
<dbReference type="PANTHER" id="PTHR39470">
    <property type="entry name" value="CHROMOSOME 10, WHOLE GENOME SHOTGUN SEQUENCE"/>
    <property type="match status" value="1"/>
</dbReference>
<feature type="transmembrane region" description="Helical" evidence="8">
    <location>
        <begin position="266"/>
        <end position="283"/>
    </location>
</feature>
<name>A0AAN7UJ84_9PEZI</name>
<keyword evidence="1 7" id="KW-0813">Transport</keyword>
<keyword evidence="3 7" id="KW-0256">Endoplasmic reticulum</keyword>
<protein>
    <recommendedName>
        <fullName evidence="11">Guided entry of tail-anchored proteins 1</fullName>
    </recommendedName>
</protein>
<dbReference type="HAMAP" id="MF_03113">
    <property type="entry name" value="Get1"/>
    <property type="match status" value="1"/>
</dbReference>
<evidence type="ECO:0000256" key="4">
    <source>
        <dbReference type="ARBA" id="ARBA00022989"/>
    </source>
</evidence>
<accession>A0AAN7UJ84</accession>
<feature type="transmembrane region" description="Helical" evidence="8">
    <location>
        <begin position="439"/>
        <end position="458"/>
    </location>
</feature>
<dbReference type="AlphaFoldDB" id="A0AAN7UJ84"/>
<dbReference type="GO" id="GO:0071816">
    <property type="term" value="P:tail-anchored membrane protein insertion into ER membrane"/>
    <property type="evidence" value="ECO:0007669"/>
    <property type="project" value="InterPro"/>
</dbReference>
<evidence type="ECO:0000313" key="9">
    <source>
        <dbReference type="EMBL" id="KAK5629382.1"/>
    </source>
</evidence>
<evidence type="ECO:0000256" key="7">
    <source>
        <dbReference type="HAMAP-Rule" id="MF_03113"/>
    </source>
</evidence>
<reference evidence="9 10" key="1">
    <citation type="submission" date="2023-10" db="EMBL/GenBank/DDBJ databases">
        <title>Draft genome sequence of Xylaria bambusicola isolate GMP-LS, the root and basal stem rot pathogen of sugarcane in Indonesia.</title>
        <authorList>
            <person name="Selvaraj P."/>
            <person name="Muralishankar V."/>
            <person name="Muruganantham S."/>
            <person name="Sp S."/>
            <person name="Haryani S."/>
            <person name="Lau K.J.X."/>
            <person name="Naqvi N.I."/>
        </authorList>
    </citation>
    <scope>NUCLEOTIDE SEQUENCE [LARGE SCALE GENOMIC DNA]</scope>
    <source>
        <strain evidence="9">GMP-LS</strain>
    </source>
</reference>
<dbReference type="Proteomes" id="UP001305414">
    <property type="component" value="Unassembled WGS sequence"/>
</dbReference>
<sequence>MVSAVSQSSCLTDFGGLRVLTSLRLKWDEWSDGKQATHSRPRFIHSQRHSSNPTGARYGVLFPTTENKAQKRMPSLLLVVLLVEVAVHLVNTIGATAINNVLWNIYLALPTEVSKQADEKNKLQKEYLAIRRDLKATSSQDQFAKWAKLRRQHDKQLEQLEKTKASHDASKANFDRTAGIIRWCATSGVKFIMPWIYGTEPMFWLPSGWFPYYVEWVLSFPRAPLGSISIVSWQTACAAAVSLFSDAIKAILLFALGARSTQKGPALLIFFGPILLPKAIGYYRRFQATPKSPNPTTGALSPSAIRAISVFCSLSLVFFIFALPPFATENIFYRTASRLQAPTDVLFTRLATLRPGESLTHDDAVLRSKFVNLESRLLYLQYGPDVLISCPFCSTEDPNTYWFYAAPAILKPYIFNLFALSIATSAPFADAWVSRWRSFAATTTVVIAIIELWTTAAYERTPNAKATRYTDIEVLFQIMQTSRCLALGILDAVVATLIWLSATGRMFAKPLSPAARVESVIRQLLTTKSKLSAVGIVKNTSLRDDDLRGHIEDYWTHEGKLMREVMEEREVVEGINDALTRINIRDITRDAEQYALNMFPKPPEPPDDIVIRATGP</sequence>
<feature type="transmembrane region" description="Helical" evidence="8">
    <location>
        <begin position="413"/>
        <end position="433"/>
    </location>
</feature>
<keyword evidence="4 7" id="KW-1133">Transmembrane helix</keyword>
<organism evidence="9 10">
    <name type="scientific">Xylaria bambusicola</name>
    <dbReference type="NCBI Taxonomy" id="326684"/>
    <lineage>
        <taxon>Eukaryota</taxon>
        <taxon>Fungi</taxon>
        <taxon>Dikarya</taxon>
        <taxon>Ascomycota</taxon>
        <taxon>Pezizomycotina</taxon>
        <taxon>Sordariomycetes</taxon>
        <taxon>Xylariomycetidae</taxon>
        <taxon>Xylariales</taxon>
        <taxon>Xylariaceae</taxon>
        <taxon>Xylaria</taxon>
    </lineage>
</organism>
<dbReference type="InterPro" id="IPR029012">
    <property type="entry name" value="Helix_hairpin_bin_sf"/>
</dbReference>
<feature type="topological domain" description="Lumenal" evidence="7">
    <location>
        <begin position="1"/>
        <end position="76"/>
    </location>
</feature>
<feature type="topological domain" description="Cytoplasmic" evidence="7">
    <location>
        <begin position="245"/>
        <end position="616"/>
    </location>
</feature>
<feature type="transmembrane region" description="Helical" evidence="8">
    <location>
        <begin position="303"/>
        <end position="324"/>
    </location>
</feature>
<keyword evidence="2 7" id="KW-0812">Transmembrane</keyword>
<comment type="similarity">
    <text evidence="7">Belongs to the WRB/GET1 family.</text>
</comment>
<gene>
    <name evidence="7" type="primary">GET1</name>
    <name evidence="9" type="ORF">RRF57_005096</name>
</gene>
<proteinExistence type="inferred from homology"/>
<dbReference type="PANTHER" id="PTHR39470:SF1">
    <property type="entry name" value="CHORISMATE SYNTHASE PROTEIN"/>
    <property type="match status" value="1"/>
</dbReference>
<dbReference type="Gene3D" id="1.10.287.660">
    <property type="entry name" value="Helix hairpin bin"/>
    <property type="match status" value="1"/>
</dbReference>
<evidence type="ECO:0000256" key="1">
    <source>
        <dbReference type="ARBA" id="ARBA00022448"/>
    </source>
</evidence>